<dbReference type="Proteomes" id="UP000703269">
    <property type="component" value="Unassembled WGS sequence"/>
</dbReference>
<evidence type="ECO:0000313" key="1">
    <source>
        <dbReference type="EMBL" id="GJE89415.1"/>
    </source>
</evidence>
<accession>A0A9P3G8I6</accession>
<proteinExistence type="predicted"/>
<dbReference type="EMBL" id="BPQB01000012">
    <property type="protein sequence ID" value="GJE89415.1"/>
    <property type="molecule type" value="Genomic_DNA"/>
</dbReference>
<keyword evidence="2" id="KW-1185">Reference proteome</keyword>
<evidence type="ECO:0000313" key="2">
    <source>
        <dbReference type="Proteomes" id="UP000703269"/>
    </source>
</evidence>
<name>A0A9P3G8I6_9APHY</name>
<comment type="caution">
    <text evidence="1">The sequence shown here is derived from an EMBL/GenBank/DDBJ whole genome shotgun (WGS) entry which is preliminary data.</text>
</comment>
<reference evidence="1 2" key="1">
    <citation type="submission" date="2021-08" db="EMBL/GenBank/DDBJ databases">
        <title>Draft Genome Sequence of Phanerochaete sordida strain YK-624.</title>
        <authorList>
            <person name="Mori T."/>
            <person name="Dohra H."/>
            <person name="Suzuki T."/>
            <person name="Kawagishi H."/>
            <person name="Hirai H."/>
        </authorList>
    </citation>
    <scope>NUCLEOTIDE SEQUENCE [LARGE SCALE GENOMIC DNA]</scope>
    <source>
        <strain evidence="1 2">YK-624</strain>
    </source>
</reference>
<dbReference type="AlphaFoldDB" id="A0A9P3G8I6"/>
<sequence length="118" mass="12890">MSNWHAWRLGVLGGHAADAPFALCPSWAAYVAAFPTLPVPDLDALLAGLDLVEKAQRDTDDAERYHHWKKVFGPCRVVGRAVAGDSVLPRLEVRLDPGKRAKVRVFTAQRAHGVLLKG</sequence>
<gene>
    <name evidence="1" type="ORF">PsYK624_055160</name>
</gene>
<protein>
    <submittedName>
        <fullName evidence="1">Uncharacterized protein</fullName>
    </submittedName>
</protein>
<organism evidence="1 2">
    <name type="scientific">Phanerochaete sordida</name>
    <dbReference type="NCBI Taxonomy" id="48140"/>
    <lineage>
        <taxon>Eukaryota</taxon>
        <taxon>Fungi</taxon>
        <taxon>Dikarya</taxon>
        <taxon>Basidiomycota</taxon>
        <taxon>Agaricomycotina</taxon>
        <taxon>Agaricomycetes</taxon>
        <taxon>Polyporales</taxon>
        <taxon>Phanerochaetaceae</taxon>
        <taxon>Phanerochaete</taxon>
    </lineage>
</organism>